<evidence type="ECO:0000313" key="7">
    <source>
        <dbReference type="EMBL" id="KYZ78185.1"/>
    </source>
</evidence>
<dbReference type="AlphaFoldDB" id="A0A154BWD2"/>
<dbReference type="GO" id="GO:0016757">
    <property type="term" value="F:glycosyltransferase activity"/>
    <property type="evidence" value="ECO:0007669"/>
    <property type="project" value="UniProtKB-KW"/>
</dbReference>
<dbReference type="Proteomes" id="UP000076268">
    <property type="component" value="Unassembled WGS sequence"/>
</dbReference>
<keyword evidence="4" id="KW-0677">Repeat</keyword>
<proteinExistence type="predicted"/>
<accession>A0A154BWD2</accession>
<feature type="domain" description="O-GlcNAc transferase C-terminal" evidence="6">
    <location>
        <begin position="468"/>
        <end position="652"/>
    </location>
</feature>
<reference evidence="7 8" key="1">
    <citation type="submission" date="2016-02" db="EMBL/GenBank/DDBJ databases">
        <title>Anaerosporomusa subterraneum gen. nov., sp. nov., a spore-forming obligate anaerobe isolated from saprolite.</title>
        <authorList>
            <person name="Choi J.K."/>
            <person name="Shah M."/>
            <person name="Yee N."/>
        </authorList>
    </citation>
    <scope>NUCLEOTIDE SEQUENCE [LARGE SCALE GENOMIC DNA]</scope>
    <source>
        <strain evidence="7 8">RU4</strain>
    </source>
</reference>
<comment type="caution">
    <text evidence="7">The sequence shown here is derived from an EMBL/GenBank/DDBJ whole genome shotgun (WGS) entry which is preliminary data.</text>
</comment>
<dbReference type="InterPro" id="IPR029489">
    <property type="entry name" value="OGT/SEC/SPY_C"/>
</dbReference>
<dbReference type="PANTHER" id="PTHR44835">
    <property type="entry name" value="UDP-N-ACETYLGLUCOSAMINE--PEPTIDE N-ACETYLGLUCOSAMINYLTRANSFERASE SPINDLY-RELATED"/>
    <property type="match status" value="1"/>
</dbReference>
<comment type="pathway">
    <text evidence="1">Protein modification; protein glycosylation.</text>
</comment>
<evidence type="ECO:0000256" key="3">
    <source>
        <dbReference type="ARBA" id="ARBA00022679"/>
    </source>
</evidence>
<dbReference type="SUPFAM" id="SSF53756">
    <property type="entry name" value="UDP-Glycosyltransferase/glycogen phosphorylase"/>
    <property type="match status" value="1"/>
</dbReference>
<evidence type="ECO:0000313" key="8">
    <source>
        <dbReference type="Proteomes" id="UP000076268"/>
    </source>
</evidence>
<protein>
    <recommendedName>
        <fullName evidence="6">O-GlcNAc transferase C-terminal domain-containing protein</fullName>
    </recommendedName>
</protein>
<dbReference type="Gene3D" id="3.40.50.11380">
    <property type="match status" value="1"/>
</dbReference>
<dbReference type="STRING" id="1794912.AXX12_01175"/>
<keyword evidence="2" id="KW-0328">Glycosyltransferase</keyword>
<dbReference type="Gene3D" id="3.40.50.2000">
    <property type="entry name" value="Glycogen Phosphorylase B"/>
    <property type="match status" value="1"/>
</dbReference>
<evidence type="ECO:0000256" key="5">
    <source>
        <dbReference type="ARBA" id="ARBA00022803"/>
    </source>
</evidence>
<evidence type="ECO:0000259" key="6">
    <source>
        <dbReference type="Pfam" id="PF13844"/>
    </source>
</evidence>
<dbReference type="PANTHER" id="PTHR44835:SF1">
    <property type="entry name" value="PROTEIN O-GLCNAC TRANSFERASE"/>
    <property type="match status" value="1"/>
</dbReference>
<dbReference type="InterPro" id="IPR051939">
    <property type="entry name" value="Glycosyltr_41/O-GlcNAc_trsf"/>
</dbReference>
<name>A0A154BWD2_ANASB</name>
<organism evidence="7 8">
    <name type="scientific">Anaerosporomusa subterranea</name>
    <dbReference type="NCBI Taxonomy" id="1794912"/>
    <lineage>
        <taxon>Bacteria</taxon>
        <taxon>Bacillati</taxon>
        <taxon>Bacillota</taxon>
        <taxon>Negativicutes</taxon>
        <taxon>Acetonemataceae</taxon>
        <taxon>Anaerosporomusa</taxon>
    </lineage>
</organism>
<gene>
    <name evidence="7" type="ORF">AXX12_01175</name>
</gene>
<keyword evidence="3" id="KW-0808">Transferase</keyword>
<evidence type="ECO:0000256" key="2">
    <source>
        <dbReference type="ARBA" id="ARBA00022676"/>
    </source>
</evidence>
<keyword evidence="8" id="KW-1185">Reference proteome</keyword>
<dbReference type="OrthoDB" id="1660777at2"/>
<evidence type="ECO:0000256" key="4">
    <source>
        <dbReference type="ARBA" id="ARBA00022737"/>
    </source>
</evidence>
<dbReference type="EMBL" id="LSGP01000001">
    <property type="protein sequence ID" value="KYZ78185.1"/>
    <property type="molecule type" value="Genomic_DNA"/>
</dbReference>
<sequence length="927" mass="105113">MDANNTVQSILSESELQCAESFFEQVKKLGWEQTKEHLKQFLESNELKSEEEKNVFVDLLITSCIRSFQPSRDATPFWDIVGLWLDQRKLPQRVSALSQKELTVLTLTCTNLREKLKQVFACCALSGVDLNDSQQWTVIALWRLLFLNPFSTTNSYTPALSKDTVELFKGMGYPGFLIASMYYPFCADEITIDMESLWDSELPVCYKAVITFWFLATPYFQVNDRHRRKLTQNITPICNALKNHSEGLSTKLFITFVEEAMTAFWRVSYSGGNNVAALSSFGDFIAFQMSKLCSWDNKMDRRKVRNPGEKIKVGYISRNFHRQAVSFYMVNRVIHHDPNQFDVHVFVVGEYHDVLTDLFEQNAEHFQHFPNILDFATIIRAILSSDLDILIYADIGMDPITYMLSGLQLAPVQCALVGHGTTTGMPTIQYYLSGDFEATHAQVQYRERLIRLPNLGAAQHLAGQPEEVITRAELGIPEDAVVFISCANGIKHGVERDALLVKILQRVPNAWIILKPFASRSGMDHYLAQRVKAAANSAGVEDRLLIVSPVSHPASVMGLLKIADIQLDTYPYGGWTTNLEALYCGLSIVTQEGELSRSRWGAAMLRSLGVSEGIAHTPDQYVDWSVKLAEDGSLRQEICEKIKTKVVATLFNGPEAQKSYENELLKIYRETAKIAPVPNSTTEVISRKPITILTSLMPGNEENQRTAIATWKQQGFHVVSINCAEERYQLATKFPDITFVTAHRDGRAKWGKPYVYFDDLITYFRHSDYPICGIVNSDICLWKENLLQSVTEAAENSFLFGSRIDVDSLSSTQGNMYHAGFDYFFFDRRVLDLYPPEEFCLGLPWWDYWAALLPLIGPDKVPCKRVNTPIALHVKHPANWDIQSWLEMGTTLGKYLRPPFTLSQETMPRFLSETVTIIHKLSQPVAL</sequence>
<evidence type="ECO:0000256" key="1">
    <source>
        <dbReference type="ARBA" id="ARBA00004922"/>
    </source>
</evidence>
<keyword evidence="5" id="KW-0802">TPR repeat</keyword>
<dbReference type="Pfam" id="PF13844">
    <property type="entry name" value="Glyco_transf_41"/>
    <property type="match status" value="1"/>
</dbReference>
<dbReference type="RefSeq" id="WP_066236950.1">
    <property type="nucleotide sequence ID" value="NZ_LSGP01000001.1"/>
</dbReference>